<keyword evidence="2" id="KW-0472">Membrane</keyword>
<dbReference type="Proteomes" id="UP001634394">
    <property type="component" value="Unassembled WGS sequence"/>
</dbReference>
<evidence type="ECO:0000256" key="1">
    <source>
        <dbReference type="SAM" id="MobiDB-lite"/>
    </source>
</evidence>
<evidence type="ECO:0000256" key="2">
    <source>
        <dbReference type="SAM" id="Phobius"/>
    </source>
</evidence>
<keyword evidence="2" id="KW-1133">Transmembrane helix</keyword>
<evidence type="ECO:0000313" key="3">
    <source>
        <dbReference type="EMBL" id="KAL3860535.1"/>
    </source>
</evidence>
<feature type="compositionally biased region" description="Polar residues" evidence="1">
    <location>
        <begin position="288"/>
        <end position="306"/>
    </location>
</feature>
<name>A0ABD3VGC2_SINWO</name>
<gene>
    <name evidence="3" type="ORF">ACJMK2_010651</name>
</gene>
<feature type="transmembrane region" description="Helical" evidence="2">
    <location>
        <begin position="34"/>
        <end position="54"/>
    </location>
</feature>
<feature type="compositionally biased region" description="Low complexity" evidence="1">
    <location>
        <begin position="321"/>
        <end position="331"/>
    </location>
</feature>
<comment type="caution">
    <text evidence="3">The sequence shown here is derived from an EMBL/GenBank/DDBJ whole genome shotgun (WGS) entry which is preliminary data.</text>
</comment>
<feature type="compositionally biased region" description="Polar residues" evidence="1">
    <location>
        <begin position="349"/>
        <end position="362"/>
    </location>
</feature>
<organism evidence="3 4">
    <name type="scientific">Sinanodonta woodiana</name>
    <name type="common">Chinese pond mussel</name>
    <name type="synonym">Anodonta woodiana</name>
    <dbReference type="NCBI Taxonomy" id="1069815"/>
    <lineage>
        <taxon>Eukaryota</taxon>
        <taxon>Metazoa</taxon>
        <taxon>Spiralia</taxon>
        <taxon>Lophotrochozoa</taxon>
        <taxon>Mollusca</taxon>
        <taxon>Bivalvia</taxon>
        <taxon>Autobranchia</taxon>
        <taxon>Heteroconchia</taxon>
        <taxon>Palaeoheterodonta</taxon>
        <taxon>Unionida</taxon>
        <taxon>Unionoidea</taxon>
        <taxon>Unionidae</taxon>
        <taxon>Unioninae</taxon>
        <taxon>Sinanodonta</taxon>
    </lineage>
</organism>
<protein>
    <submittedName>
        <fullName evidence="3">Uncharacterized protein</fullName>
    </submittedName>
</protein>
<evidence type="ECO:0000313" key="4">
    <source>
        <dbReference type="Proteomes" id="UP001634394"/>
    </source>
</evidence>
<keyword evidence="4" id="KW-1185">Reference proteome</keyword>
<dbReference type="EMBL" id="JBJQND010000012">
    <property type="protein sequence ID" value="KAL3860535.1"/>
    <property type="molecule type" value="Genomic_DNA"/>
</dbReference>
<keyword evidence="2" id="KW-0812">Transmembrane</keyword>
<feature type="region of interest" description="Disordered" evidence="1">
    <location>
        <begin position="272"/>
        <end position="389"/>
    </location>
</feature>
<dbReference type="AlphaFoldDB" id="A0ABD3VGC2"/>
<proteinExistence type="predicted"/>
<sequence length="551" mass="62606">MILFLCQFAGGTLDVLPWHQQISKASKPSRCPCWMYRLLTVLFCFSFLHYIFIYSNILDDINIRILFKPVQGKSTPIWNKTLNFPNNTSNFPNNTLNSLSEFPNPQNISNLQFQLTLKTSSTNMPPLSNSSGVPVVQVSEPTISSPWKTRLRELTKSQTKPLLTLFTSWIDDKDKYLVHNLTTLNWLSLRPFVMPIVFTNEISLATVCERAGWVVLPLRVASTDGIPVLKYMYIDAMRRVKSNFYAYSNSDILFTDTLVDTLIEILENNPRSKTFTQNNSRSHHDNSASHNFTQNNSGSHQNNSTSHQDHSTSHNSTQDNSTSHISTQDSSSHQDDSTSHQDNSTSHQDNSTSHQDNSASHISTQESSSHQDDSTSHQDNSTSHYFTQNNSTSQHHILIVGRRTNVFNITMEEGSSWSEVTAVAKKRGELFITDAEDYFITSPSYPWNDIPEIVIGRRAYDNWLVVNARKQKHQVIDATSTILAVHQTTKHGNFEGMGKKNRDYNHNLLASRYKSLQYGLGITVCTEYQTTINAENISITFRNLPKYCEVE</sequence>
<accession>A0ABD3VGC2</accession>
<reference evidence="3 4" key="1">
    <citation type="submission" date="2024-11" db="EMBL/GenBank/DDBJ databases">
        <title>Chromosome-level genome assembly of the freshwater bivalve Anodonta woodiana.</title>
        <authorList>
            <person name="Chen X."/>
        </authorList>
    </citation>
    <scope>NUCLEOTIDE SEQUENCE [LARGE SCALE GENOMIC DNA]</scope>
    <source>
        <strain evidence="3">MN2024</strain>
        <tissue evidence="3">Gills</tissue>
    </source>
</reference>